<dbReference type="InterPro" id="IPR038765">
    <property type="entry name" value="Papain-like_cys_pep_sf"/>
</dbReference>
<accession>A0A642C4B5</accession>
<sequence>KYIYIATNTQPVRNSSGYVTGSGTYSSDTSSFFYRFFSTSGLKNGWDGNAAFQSLQLAKLVWVAATSNRGGSHAFILDGFAYWRPQTRYLVKNFDFYFHTNMGWGGYYDGFYLVNKDLSITFDTSNGSYDRNFSMIYNIINK</sequence>
<dbReference type="InterPro" id="IPR044934">
    <property type="entry name" value="Streptopain_sf"/>
</dbReference>
<gene>
    <name evidence="1" type="ORF">F3B98_32320</name>
</gene>
<dbReference type="Proteomes" id="UP000435985">
    <property type="component" value="Unassembled WGS sequence"/>
</dbReference>
<dbReference type="AlphaFoldDB" id="A0A642C4B5"/>
<comment type="caution">
    <text evidence="1">The sequence shown here is derived from an EMBL/GenBank/DDBJ whole genome shotgun (WGS) entry which is preliminary data.</text>
</comment>
<dbReference type="InterPro" id="IPR000200">
    <property type="entry name" value="Peptidase_C10"/>
</dbReference>
<evidence type="ECO:0000313" key="1">
    <source>
        <dbReference type="EMBL" id="KAA4647013.1"/>
    </source>
</evidence>
<dbReference type="SUPFAM" id="SSF54001">
    <property type="entry name" value="Cysteine proteinases"/>
    <property type="match status" value="1"/>
</dbReference>
<evidence type="ECO:0000313" key="2">
    <source>
        <dbReference type="Proteomes" id="UP000435985"/>
    </source>
</evidence>
<protein>
    <submittedName>
        <fullName evidence="1">Uncharacterized protein</fullName>
    </submittedName>
</protein>
<proteinExistence type="predicted"/>
<feature type="non-terminal residue" evidence="1">
    <location>
        <position position="1"/>
    </location>
</feature>
<organism evidence="1 2">
    <name type="scientific">Bacteroides ovatus</name>
    <dbReference type="NCBI Taxonomy" id="28116"/>
    <lineage>
        <taxon>Bacteria</taxon>
        <taxon>Pseudomonadati</taxon>
        <taxon>Bacteroidota</taxon>
        <taxon>Bacteroidia</taxon>
        <taxon>Bacteroidales</taxon>
        <taxon>Bacteroidaceae</taxon>
        <taxon>Bacteroides</taxon>
    </lineage>
</organism>
<dbReference type="EMBL" id="VWFO01000635">
    <property type="protein sequence ID" value="KAA4647013.1"/>
    <property type="molecule type" value="Genomic_DNA"/>
</dbReference>
<dbReference type="GO" id="GO:0006508">
    <property type="term" value="P:proteolysis"/>
    <property type="evidence" value="ECO:0007669"/>
    <property type="project" value="InterPro"/>
</dbReference>
<dbReference type="Gene3D" id="3.90.70.50">
    <property type="entry name" value="Peptidase C10, streptopain"/>
    <property type="match status" value="1"/>
</dbReference>
<dbReference type="GO" id="GO:0008234">
    <property type="term" value="F:cysteine-type peptidase activity"/>
    <property type="evidence" value="ECO:0007669"/>
    <property type="project" value="InterPro"/>
</dbReference>
<name>A0A642C4B5_BACOV</name>
<dbReference type="Pfam" id="PF01640">
    <property type="entry name" value="Peptidase_C10"/>
    <property type="match status" value="1"/>
</dbReference>
<reference evidence="1 2" key="1">
    <citation type="journal article" date="2019" name="Nat. Med.">
        <title>A library of human gut bacterial isolates paired with longitudinal multiomics data enables mechanistic microbiome research.</title>
        <authorList>
            <person name="Poyet M."/>
            <person name="Groussin M."/>
            <person name="Gibbons S.M."/>
            <person name="Avila-Pacheco J."/>
            <person name="Jiang X."/>
            <person name="Kearney S.M."/>
            <person name="Perrotta A.R."/>
            <person name="Berdy B."/>
            <person name="Zhao S."/>
            <person name="Lieberman T.D."/>
            <person name="Swanson P.K."/>
            <person name="Smith M."/>
            <person name="Roesemann S."/>
            <person name="Alexander J.E."/>
            <person name="Rich S.A."/>
            <person name="Livny J."/>
            <person name="Vlamakis H."/>
            <person name="Clish C."/>
            <person name="Bullock K."/>
            <person name="Deik A."/>
            <person name="Scott J."/>
            <person name="Pierce K.A."/>
            <person name="Xavier R.J."/>
            <person name="Alm E.J."/>
        </authorList>
    </citation>
    <scope>NUCLEOTIDE SEQUENCE [LARGE SCALE GENOMIC DNA]</scope>
    <source>
        <strain evidence="1 2">BIOML-A14</strain>
    </source>
</reference>